<keyword evidence="2" id="KW-1185">Reference proteome</keyword>
<dbReference type="AlphaFoldDB" id="A0A5B7G0P6"/>
<evidence type="ECO:0000313" key="2">
    <source>
        <dbReference type="Proteomes" id="UP000324222"/>
    </source>
</evidence>
<dbReference type="EMBL" id="VSRR010010011">
    <property type="protein sequence ID" value="MPC51187.1"/>
    <property type="molecule type" value="Genomic_DNA"/>
</dbReference>
<protein>
    <submittedName>
        <fullName evidence="1">Uncharacterized protein</fullName>
    </submittedName>
</protein>
<gene>
    <name evidence="1" type="ORF">E2C01_045028</name>
</gene>
<sequence length="65" mass="7171">MEDVKRGQCHWHYSDREAARQQGQVATLYPDDPEALDGDTGLLSVALVTRTTAEGPLGILLDLYL</sequence>
<name>A0A5B7G0P6_PORTR</name>
<dbReference type="Proteomes" id="UP000324222">
    <property type="component" value="Unassembled WGS sequence"/>
</dbReference>
<organism evidence="1 2">
    <name type="scientific">Portunus trituberculatus</name>
    <name type="common">Swimming crab</name>
    <name type="synonym">Neptunus trituberculatus</name>
    <dbReference type="NCBI Taxonomy" id="210409"/>
    <lineage>
        <taxon>Eukaryota</taxon>
        <taxon>Metazoa</taxon>
        <taxon>Ecdysozoa</taxon>
        <taxon>Arthropoda</taxon>
        <taxon>Crustacea</taxon>
        <taxon>Multicrustacea</taxon>
        <taxon>Malacostraca</taxon>
        <taxon>Eumalacostraca</taxon>
        <taxon>Eucarida</taxon>
        <taxon>Decapoda</taxon>
        <taxon>Pleocyemata</taxon>
        <taxon>Brachyura</taxon>
        <taxon>Eubrachyura</taxon>
        <taxon>Portunoidea</taxon>
        <taxon>Portunidae</taxon>
        <taxon>Portuninae</taxon>
        <taxon>Portunus</taxon>
    </lineage>
</organism>
<comment type="caution">
    <text evidence="1">The sequence shown here is derived from an EMBL/GenBank/DDBJ whole genome shotgun (WGS) entry which is preliminary data.</text>
</comment>
<reference evidence="1 2" key="1">
    <citation type="submission" date="2019-05" db="EMBL/GenBank/DDBJ databases">
        <title>Another draft genome of Portunus trituberculatus and its Hox gene families provides insights of decapod evolution.</title>
        <authorList>
            <person name="Jeong J.-H."/>
            <person name="Song I."/>
            <person name="Kim S."/>
            <person name="Choi T."/>
            <person name="Kim D."/>
            <person name="Ryu S."/>
            <person name="Kim W."/>
        </authorList>
    </citation>
    <scope>NUCLEOTIDE SEQUENCE [LARGE SCALE GENOMIC DNA]</scope>
    <source>
        <tissue evidence="1">Muscle</tissue>
    </source>
</reference>
<proteinExistence type="predicted"/>
<evidence type="ECO:0000313" key="1">
    <source>
        <dbReference type="EMBL" id="MPC51187.1"/>
    </source>
</evidence>
<accession>A0A5B7G0P6</accession>